<reference evidence="1" key="1">
    <citation type="submission" date="2019-10" db="EMBL/GenBank/DDBJ databases">
        <authorList>
            <consortium name="DOE Joint Genome Institute"/>
            <person name="Kuo A."/>
            <person name="Miyauchi S."/>
            <person name="Kiss E."/>
            <person name="Drula E."/>
            <person name="Kohler A."/>
            <person name="Sanchez-Garcia M."/>
            <person name="Andreopoulos B."/>
            <person name="Barry K.W."/>
            <person name="Bonito G."/>
            <person name="Buee M."/>
            <person name="Carver A."/>
            <person name="Chen C."/>
            <person name="Cichocki N."/>
            <person name="Clum A."/>
            <person name="Culley D."/>
            <person name="Crous P.W."/>
            <person name="Fauchery L."/>
            <person name="Girlanda M."/>
            <person name="Hayes R."/>
            <person name="Keri Z."/>
            <person name="Labutti K."/>
            <person name="Lipzen A."/>
            <person name="Lombard V."/>
            <person name="Magnuson J."/>
            <person name="Maillard F."/>
            <person name="Morin E."/>
            <person name="Murat C."/>
            <person name="Nolan M."/>
            <person name="Ohm R."/>
            <person name="Pangilinan J."/>
            <person name="Pereira M."/>
            <person name="Perotto S."/>
            <person name="Peter M."/>
            <person name="Riley R."/>
            <person name="Sitrit Y."/>
            <person name="Stielow B."/>
            <person name="Szollosi G."/>
            <person name="Zifcakova L."/>
            <person name="Stursova M."/>
            <person name="Spatafora J.W."/>
            <person name="Tedersoo L."/>
            <person name="Vaario L.-M."/>
            <person name="Yamada A."/>
            <person name="Yan M."/>
            <person name="Wang P."/>
            <person name="Xu J."/>
            <person name="Bruns T."/>
            <person name="Baldrian P."/>
            <person name="Vilgalys R."/>
            <person name="Henrissat B."/>
            <person name="Grigoriev I.V."/>
            <person name="Hibbett D."/>
            <person name="Nagy L.G."/>
            <person name="Martin F.M."/>
        </authorList>
    </citation>
    <scope>NUCLEOTIDE SEQUENCE</scope>
    <source>
        <strain evidence="1">P2</strain>
    </source>
</reference>
<sequence length="188" mass="21076">MVVMMVSPAREGSIHVEDGHPLSSSLNPAVGWVFPREIHHILPLERPECWVTCDSIGLFLETECRFPLESEDDYCCYHEGHEFLPGYRGQGCGLTNLFVKKASVELVGLYRRFTAPWGGPGSSLPALIHIWAAFVFVSSSPLVLGPIDPGLLPDLASPKLKLVCSPENRDRWIVHLHFNAFLERLYHD</sequence>
<evidence type="ECO:0000313" key="1">
    <source>
        <dbReference type="EMBL" id="KAF9648945.1"/>
    </source>
</evidence>
<proteinExistence type="predicted"/>
<comment type="caution">
    <text evidence="1">The sequence shown here is derived from an EMBL/GenBank/DDBJ whole genome shotgun (WGS) entry which is preliminary data.</text>
</comment>
<gene>
    <name evidence="1" type="ORF">BDM02DRAFT_3128710</name>
</gene>
<dbReference type="Proteomes" id="UP000886501">
    <property type="component" value="Unassembled WGS sequence"/>
</dbReference>
<accession>A0ACB6ZHN5</accession>
<dbReference type="EMBL" id="MU118005">
    <property type="protein sequence ID" value="KAF9648945.1"/>
    <property type="molecule type" value="Genomic_DNA"/>
</dbReference>
<keyword evidence="2" id="KW-1185">Reference proteome</keyword>
<organism evidence="1 2">
    <name type="scientific">Thelephora ganbajun</name>
    <name type="common">Ganba fungus</name>
    <dbReference type="NCBI Taxonomy" id="370292"/>
    <lineage>
        <taxon>Eukaryota</taxon>
        <taxon>Fungi</taxon>
        <taxon>Dikarya</taxon>
        <taxon>Basidiomycota</taxon>
        <taxon>Agaricomycotina</taxon>
        <taxon>Agaricomycetes</taxon>
        <taxon>Thelephorales</taxon>
        <taxon>Thelephoraceae</taxon>
        <taxon>Thelephora</taxon>
    </lineage>
</organism>
<evidence type="ECO:0000313" key="2">
    <source>
        <dbReference type="Proteomes" id="UP000886501"/>
    </source>
</evidence>
<name>A0ACB6ZHN5_THEGA</name>
<protein>
    <submittedName>
        <fullName evidence="1">Uncharacterized protein</fullName>
    </submittedName>
</protein>
<reference evidence="1" key="2">
    <citation type="journal article" date="2020" name="Nat. Commun.">
        <title>Large-scale genome sequencing of mycorrhizal fungi provides insights into the early evolution of symbiotic traits.</title>
        <authorList>
            <person name="Miyauchi S."/>
            <person name="Kiss E."/>
            <person name="Kuo A."/>
            <person name="Drula E."/>
            <person name="Kohler A."/>
            <person name="Sanchez-Garcia M."/>
            <person name="Morin E."/>
            <person name="Andreopoulos B."/>
            <person name="Barry K.W."/>
            <person name="Bonito G."/>
            <person name="Buee M."/>
            <person name="Carver A."/>
            <person name="Chen C."/>
            <person name="Cichocki N."/>
            <person name="Clum A."/>
            <person name="Culley D."/>
            <person name="Crous P.W."/>
            <person name="Fauchery L."/>
            <person name="Girlanda M."/>
            <person name="Hayes R.D."/>
            <person name="Keri Z."/>
            <person name="LaButti K."/>
            <person name="Lipzen A."/>
            <person name="Lombard V."/>
            <person name="Magnuson J."/>
            <person name="Maillard F."/>
            <person name="Murat C."/>
            <person name="Nolan M."/>
            <person name="Ohm R.A."/>
            <person name="Pangilinan J."/>
            <person name="Pereira M.F."/>
            <person name="Perotto S."/>
            <person name="Peter M."/>
            <person name="Pfister S."/>
            <person name="Riley R."/>
            <person name="Sitrit Y."/>
            <person name="Stielow J.B."/>
            <person name="Szollosi G."/>
            <person name="Zifcakova L."/>
            <person name="Stursova M."/>
            <person name="Spatafora J.W."/>
            <person name="Tedersoo L."/>
            <person name="Vaario L.M."/>
            <person name="Yamada A."/>
            <person name="Yan M."/>
            <person name="Wang P."/>
            <person name="Xu J."/>
            <person name="Bruns T."/>
            <person name="Baldrian P."/>
            <person name="Vilgalys R."/>
            <person name="Dunand C."/>
            <person name="Henrissat B."/>
            <person name="Grigoriev I.V."/>
            <person name="Hibbett D."/>
            <person name="Nagy L.G."/>
            <person name="Martin F.M."/>
        </authorList>
    </citation>
    <scope>NUCLEOTIDE SEQUENCE</scope>
    <source>
        <strain evidence="1">P2</strain>
    </source>
</reference>